<gene>
    <name evidence="1" type="ORF">RCOM_1941960</name>
</gene>
<proteinExistence type="predicted"/>
<dbReference type="Proteomes" id="UP000008311">
    <property type="component" value="Unassembled WGS sequence"/>
</dbReference>
<evidence type="ECO:0000313" key="1">
    <source>
        <dbReference type="EMBL" id="EEF25365.1"/>
    </source>
</evidence>
<dbReference type="AlphaFoldDB" id="B9TFK0"/>
<dbReference type="InParanoid" id="B9TFK0"/>
<accession>B9TFK0</accession>
<reference evidence="2" key="1">
    <citation type="journal article" date="2010" name="Nat. Biotechnol.">
        <title>Draft genome sequence of the oilseed species Ricinus communis.</title>
        <authorList>
            <person name="Chan A.P."/>
            <person name="Crabtree J."/>
            <person name="Zhao Q."/>
            <person name="Lorenzi H."/>
            <person name="Orvis J."/>
            <person name="Puiu D."/>
            <person name="Melake-Berhan A."/>
            <person name="Jones K.M."/>
            <person name="Redman J."/>
            <person name="Chen G."/>
            <person name="Cahoon E.B."/>
            <person name="Gedil M."/>
            <person name="Stanke M."/>
            <person name="Haas B.J."/>
            <person name="Wortman J.R."/>
            <person name="Fraser-Liggett C.M."/>
            <person name="Ravel J."/>
            <person name="Rabinowicz P.D."/>
        </authorList>
    </citation>
    <scope>NUCLEOTIDE SEQUENCE [LARGE SCALE GENOMIC DNA]</scope>
    <source>
        <strain evidence="2">cv. Hale</strain>
    </source>
</reference>
<keyword evidence="2" id="KW-1185">Reference proteome</keyword>
<dbReference type="EMBL" id="EQ979860">
    <property type="protein sequence ID" value="EEF25365.1"/>
    <property type="molecule type" value="Genomic_DNA"/>
</dbReference>
<protein>
    <submittedName>
        <fullName evidence="1">Uncharacterized protein</fullName>
    </submittedName>
</protein>
<evidence type="ECO:0000313" key="2">
    <source>
        <dbReference type="Proteomes" id="UP000008311"/>
    </source>
</evidence>
<organism evidence="1 2">
    <name type="scientific">Ricinus communis</name>
    <name type="common">Castor bean</name>
    <dbReference type="NCBI Taxonomy" id="3988"/>
    <lineage>
        <taxon>Eukaryota</taxon>
        <taxon>Viridiplantae</taxon>
        <taxon>Streptophyta</taxon>
        <taxon>Embryophyta</taxon>
        <taxon>Tracheophyta</taxon>
        <taxon>Spermatophyta</taxon>
        <taxon>Magnoliopsida</taxon>
        <taxon>eudicotyledons</taxon>
        <taxon>Gunneridae</taxon>
        <taxon>Pentapetalae</taxon>
        <taxon>rosids</taxon>
        <taxon>fabids</taxon>
        <taxon>Malpighiales</taxon>
        <taxon>Euphorbiaceae</taxon>
        <taxon>Acalyphoideae</taxon>
        <taxon>Acalypheae</taxon>
        <taxon>Ricinus</taxon>
    </lineage>
</organism>
<sequence length="233" mass="27441">MNKREFRELQAQADKPQRLRGYMLANLTPRTLVYGVTHIRHTFHVYLADDQKLHLVTYDDDNFLQRHQTEDDLEPVEYEPTKYAYPEACDFEFTSLLQGIGVDLTFLPYQEREEAQFYGRCFDELVVIPESHTPARIRITAGEIDLPAHSVFRTNEDKRKALTREMHMLVNPSLEKLNRLFRYRGQDVRAQLEEIPARVQQFVRTAAAELSAYEMPEKVKARMMKEMTQHVYG</sequence>
<name>B9TFK0_RICCO</name>